<reference evidence="1 2" key="1">
    <citation type="submission" date="2024-03" db="EMBL/GenBank/DDBJ databases">
        <authorList>
            <person name="Gkanogiannis A."/>
            <person name="Becerra Lopez-Lavalle L."/>
        </authorList>
    </citation>
    <scope>NUCLEOTIDE SEQUENCE [LARGE SCALE GENOMIC DNA]</scope>
</reference>
<gene>
    <name evidence="1" type="ORF">CITCOLO1_LOCUS771</name>
</gene>
<keyword evidence="2" id="KW-1185">Reference proteome</keyword>
<accession>A0ABP0XM24</accession>
<dbReference type="EMBL" id="OZ021735">
    <property type="protein sequence ID" value="CAK9309225.1"/>
    <property type="molecule type" value="Genomic_DNA"/>
</dbReference>
<evidence type="ECO:0000313" key="1">
    <source>
        <dbReference type="EMBL" id="CAK9309225.1"/>
    </source>
</evidence>
<organism evidence="1 2">
    <name type="scientific">Citrullus colocynthis</name>
    <name type="common">colocynth</name>
    <dbReference type="NCBI Taxonomy" id="252529"/>
    <lineage>
        <taxon>Eukaryota</taxon>
        <taxon>Viridiplantae</taxon>
        <taxon>Streptophyta</taxon>
        <taxon>Embryophyta</taxon>
        <taxon>Tracheophyta</taxon>
        <taxon>Spermatophyta</taxon>
        <taxon>Magnoliopsida</taxon>
        <taxon>eudicotyledons</taxon>
        <taxon>Gunneridae</taxon>
        <taxon>Pentapetalae</taxon>
        <taxon>rosids</taxon>
        <taxon>fabids</taxon>
        <taxon>Cucurbitales</taxon>
        <taxon>Cucurbitaceae</taxon>
        <taxon>Benincaseae</taxon>
        <taxon>Citrullus</taxon>
    </lineage>
</organism>
<protein>
    <submittedName>
        <fullName evidence="1">Uncharacterized protein</fullName>
    </submittedName>
</protein>
<feature type="non-terminal residue" evidence="1">
    <location>
        <position position="59"/>
    </location>
</feature>
<name>A0ABP0XM24_9ROSI</name>
<dbReference type="Proteomes" id="UP001642487">
    <property type="component" value="Chromosome 1"/>
</dbReference>
<sequence length="59" mass="6541">MDVREGGSEFVGRPRLRQWRLQLAVEADETASGRKGERRRCAAGWGAVVVIGSRGWQSV</sequence>
<evidence type="ECO:0000313" key="2">
    <source>
        <dbReference type="Proteomes" id="UP001642487"/>
    </source>
</evidence>
<proteinExistence type="predicted"/>